<protein>
    <submittedName>
        <fullName evidence="2">Uncharacterized protein</fullName>
    </submittedName>
</protein>
<dbReference type="AlphaFoldDB" id="A0A366LRT5"/>
<evidence type="ECO:0000256" key="1">
    <source>
        <dbReference type="SAM" id="MobiDB-lite"/>
    </source>
</evidence>
<proteinExistence type="predicted"/>
<name>A0A366LRT5_9ACTN</name>
<organism evidence="2 3">
    <name type="scientific">Spongiactinospora rosea</name>
    <dbReference type="NCBI Taxonomy" id="2248750"/>
    <lineage>
        <taxon>Bacteria</taxon>
        <taxon>Bacillati</taxon>
        <taxon>Actinomycetota</taxon>
        <taxon>Actinomycetes</taxon>
        <taxon>Streptosporangiales</taxon>
        <taxon>Streptosporangiaceae</taxon>
        <taxon>Spongiactinospora</taxon>
    </lineage>
</organism>
<keyword evidence="3" id="KW-1185">Reference proteome</keyword>
<dbReference type="EMBL" id="QMEY01000015">
    <property type="protein sequence ID" value="RBQ16641.1"/>
    <property type="molecule type" value="Genomic_DNA"/>
</dbReference>
<comment type="caution">
    <text evidence="2">The sequence shown here is derived from an EMBL/GenBank/DDBJ whole genome shotgun (WGS) entry which is preliminary data.</text>
</comment>
<gene>
    <name evidence="2" type="ORF">DP939_28525</name>
</gene>
<reference evidence="2 3" key="1">
    <citation type="submission" date="2018-06" db="EMBL/GenBank/DDBJ databases">
        <title>Sphaerisporangium craniellae sp. nov., isolated from a marine sponge in the South China Sea.</title>
        <authorList>
            <person name="Li L."/>
        </authorList>
    </citation>
    <scope>NUCLEOTIDE SEQUENCE [LARGE SCALE GENOMIC DNA]</scope>
    <source>
        <strain evidence="2 3">LHW63015</strain>
    </source>
</reference>
<sequence>MKAHRLRSVPKAATRTSSRPQPIKMTARPKRRRVRPSFLISTVHAPEATMMPTVIGSSPRETSRAEAYSR</sequence>
<evidence type="ECO:0000313" key="2">
    <source>
        <dbReference type="EMBL" id="RBQ16641.1"/>
    </source>
</evidence>
<dbReference type="Proteomes" id="UP000253303">
    <property type="component" value="Unassembled WGS sequence"/>
</dbReference>
<feature type="region of interest" description="Disordered" evidence="1">
    <location>
        <begin position="1"/>
        <end position="70"/>
    </location>
</feature>
<evidence type="ECO:0000313" key="3">
    <source>
        <dbReference type="Proteomes" id="UP000253303"/>
    </source>
</evidence>
<feature type="compositionally biased region" description="Basic and acidic residues" evidence="1">
    <location>
        <begin position="61"/>
        <end position="70"/>
    </location>
</feature>
<accession>A0A366LRT5</accession>